<protein>
    <recommendedName>
        <fullName evidence="3">Lipoprotein</fullName>
    </recommendedName>
</protein>
<dbReference type="EMBL" id="LT607753">
    <property type="protein sequence ID" value="SCG57850.1"/>
    <property type="molecule type" value="Genomic_DNA"/>
</dbReference>
<sequence length="199" mass="20831">MAKRRPRGGRRSAALLGALVTTGVTVLVAGCAPPGGERTATPAPTAPAPRKLALPETVLGLPRSERPELVQLSRSPLDRLRAEVTDPTSTVDGAYAGRARSADGVVVSGVSGTVTDPAGALARVLSPYPVKTFRTVEYGRFGGEVRCGRGRTEDKGYLTVCGWADPQTAGVVAFVSPRKQLELNTEFYAIRDTLDGTVG</sequence>
<name>A0A1C5IHK6_9ACTN</name>
<dbReference type="Proteomes" id="UP000198215">
    <property type="component" value="Chromosome I"/>
</dbReference>
<organism evidence="1 2">
    <name type="scientific">Micromonospora coxensis</name>
    <dbReference type="NCBI Taxonomy" id="356852"/>
    <lineage>
        <taxon>Bacteria</taxon>
        <taxon>Bacillati</taxon>
        <taxon>Actinomycetota</taxon>
        <taxon>Actinomycetes</taxon>
        <taxon>Micromonosporales</taxon>
        <taxon>Micromonosporaceae</taxon>
        <taxon>Micromonospora</taxon>
    </lineage>
</organism>
<keyword evidence="2" id="KW-1185">Reference proteome</keyword>
<dbReference type="AlphaFoldDB" id="A0A1C5IHK6"/>
<accession>A0A1C5IHK6</accession>
<dbReference type="OrthoDB" id="4238068at2"/>
<proteinExistence type="predicted"/>
<gene>
    <name evidence="1" type="ORF">GA0070614_2825</name>
</gene>
<evidence type="ECO:0008006" key="3">
    <source>
        <dbReference type="Google" id="ProtNLM"/>
    </source>
</evidence>
<dbReference type="PROSITE" id="PS51257">
    <property type="entry name" value="PROKAR_LIPOPROTEIN"/>
    <property type="match status" value="1"/>
</dbReference>
<reference evidence="2" key="1">
    <citation type="submission" date="2016-06" db="EMBL/GenBank/DDBJ databases">
        <authorList>
            <person name="Varghese N."/>
            <person name="Submissions Spin"/>
        </authorList>
    </citation>
    <scope>NUCLEOTIDE SEQUENCE [LARGE SCALE GENOMIC DNA]</scope>
    <source>
        <strain evidence="2">DSM 45161</strain>
    </source>
</reference>
<evidence type="ECO:0000313" key="1">
    <source>
        <dbReference type="EMBL" id="SCG57850.1"/>
    </source>
</evidence>
<dbReference type="RefSeq" id="WP_157744992.1">
    <property type="nucleotide sequence ID" value="NZ_LT607753.1"/>
</dbReference>
<evidence type="ECO:0000313" key="2">
    <source>
        <dbReference type="Proteomes" id="UP000198215"/>
    </source>
</evidence>